<evidence type="ECO:0000313" key="3">
    <source>
        <dbReference type="EMBL" id="CAA9440243.1"/>
    </source>
</evidence>
<evidence type="ECO:0000256" key="1">
    <source>
        <dbReference type="SAM" id="MobiDB-lite"/>
    </source>
</evidence>
<dbReference type="AlphaFoldDB" id="A0A6J4QBL5"/>
<dbReference type="Pfam" id="PF01048">
    <property type="entry name" value="PNP_UDP_1"/>
    <property type="match status" value="1"/>
</dbReference>
<keyword evidence="3" id="KW-0328">Glycosyltransferase</keyword>
<dbReference type="EMBL" id="CADCVB010000156">
    <property type="protein sequence ID" value="CAA9440243.1"/>
    <property type="molecule type" value="Genomic_DNA"/>
</dbReference>
<dbReference type="InterPro" id="IPR035994">
    <property type="entry name" value="Nucleoside_phosphorylase_sf"/>
</dbReference>
<reference evidence="3" key="1">
    <citation type="submission" date="2020-02" db="EMBL/GenBank/DDBJ databases">
        <authorList>
            <person name="Meier V. D."/>
        </authorList>
    </citation>
    <scope>NUCLEOTIDE SEQUENCE</scope>
    <source>
        <strain evidence="3">AVDCRST_MAG78</strain>
    </source>
</reference>
<feature type="domain" description="Nucleoside phosphorylase" evidence="2">
    <location>
        <begin position="50"/>
        <end position="249"/>
    </location>
</feature>
<feature type="region of interest" description="Disordered" evidence="1">
    <location>
        <begin position="275"/>
        <end position="298"/>
    </location>
</feature>
<dbReference type="EC" id="2.4.2.3" evidence="3"/>
<dbReference type="Gene3D" id="3.40.50.1580">
    <property type="entry name" value="Nucleoside phosphorylase domain"/>
    <property type="match status" value="1"/>
</dbReference>
<keyword evidence="3" id="KW-0808">Transferase</keyword>
<organism evidence="3">
    <name type="scientific">uncultured Rubrobacteraceae bacterium</name>
    <dbReference type="NCBI Taxonomy" id="349277"/>
    <lineage>
        <taxon>Bacteria</taxon>
        <taxon>Bacillati</taxon>
        <taxon>Actinomycetota</taxon>
        <taxon>Rubrobacteria</taxon>
        <taxon>Rubrobacterales</taxon>
        <taxon>Rubrobacteraceae</taxon>
        <taxon>environmental samples</taxon>
    </lineage>
</organism>
<proteinExistence type="predicted"/>
<protein>
    <submittedName>
        <fullName evidence="3">Uridine phosphorylase</fullName>
        <ecNumber evidence="3">2.4.2.3</ecNumber>
    </submittedName>
</protein>
<gene>
    <name evidence="3" type="ORF">AVDCRST_MAG78-2358</name>
</gene>
<name>A0A6J4QBL5_9ACTN</name>
<accession>A0A6J4QBL5</accession>
<dbReference type="GO" id="GO:0009116">
    <property type="term" value="P:nucleoside metabolic process"/>
    <property type="evidence" value="ECO:0007669"/>
    <property type="project" value="InterPro"/>
</dbReference>
<dbReference type="CDD" id="cd09007">
    <property type="entry name" value="NP-I_spr0068"/>
    <property type="match status" value="1"/>
</dbReference>
<evidence type="ECO:0000259" key="2">
    <source>
        <dbReference type="Pfam" id="PF01048"/>
    </source>
</evidence>
<dbReference type="GO" id="GO:0004850">
    <property type="term" value="F:uridine phosphorylase activity"/>
    <property type="evidence" value="ECO:0007669"/>
    <property type="project" value="UniProtKB-EC"/>
</dbReference>
<sequence>MNRNDGGADPSNVAPILGQKSYAEPPVFTPANLLREARRQKGVAYGQVPRICVLDPDGDTVEHLRETGRAKPDPHWACYHTCLYNYEEEGVPYGIVGGAVGAPFAVLVAEELFASGCRFLISVTSAGQITPAGRPPYFVLIERALRDEGTSYHYKAPSPYSELHPGLREMLHDAFEGHSVPVASGTAWTTDAPFRETATEIERHRSAGVLAVEMEAAALYAFSEATGSPVVCFAHVTNQMASIEGDFEKGTAQGSVDALRVIAATAECWLERNGQDGIPAGLPDSSVGDAPGGGKDGA</sequence>
<dbReference type="InterPro" id="IPR000845">
    <property type="entry name" value="Nucleoside_phosphorylase_d"/>
</dbReference>
<dbReference type="SUPFAM" id="SSF53167">
    <property type="entry name" value="Purine and uridine phosphorylases"/>
    <property type="match status" value="1"/>
</dbReference>